<protein>
    <recommendedName>
        <fullName evidence="2">DUF4105 domain-containing protein</fullName>
    </recommendedName>
</protein>
<evidence type="ECO:0008006" key="2">
    <source>
        <dbReference type="Google" id="ProtNLM"/>
    </source>
</evidence>
<reference evidence="1" key="1">
    <citation type="submission" date="2018-05" db="EMBL/GenBank/DDBJ databases">
        <authorList>
            <person name="Lanie J.A."/>
            <person name="Ng W.-L."/>
            <person name="Kazmierczak K.M."/>
            <person name="Andrzejewski T.M."/>
            <person name="Davidsen T.M."/>
            <person name="Wayne K.J."/>
            <person name="Tettelin H."/>
            <person name="Glass J.I."/>
            <person name="Rusch D."/>
            <person name="Podicherti R."/>
            <person name="Tsui H.-C.T."/>
            <person name="Winkler M.E."/>
        </authorList>
    </citation>
    <scope>NUCLEOTIDE SEQUENCE</scope>
</reference>
<organism evidence="1">
    <name type="scientific">marine metagenome</name>
    <dbReference type="NCBI Taxonomy" id="408172"/>
    <lineage>
        <taxon>unclassified sequences</taxon>
        <taxon>metagenomes</taxon>
        <taxon>ecological metagenomes</taxon>
    </lineage>
</organism>
<dbReference type="AlphaFoldDB" id="A0A381UIC5"/>
<proteinExistence type="predicted"/>
<gene>
    <name evidence="1" type="ORF">METZ01_LOCUS79951</name>
</gene>
<name>A0A381UIC5_9ZZZZ</name>
<accession>A0A381UIC5</accession>
<evidence type="ECO:0000313" key="1">
    <source>
        <dbReference type="EMBL" id="SVA27097.1"/>
    </source>
</evidence>
<dbReference type="EMBL" id="UINC01006368">
    <property type="protein sequence ID" value="SVA27097.1"/>
    <property type="molecule type" value="Genomic_DNA"/>
</dbReference>
<sequence>MTEKNKTYKGILSREGEKTFLLGENGEVYFENEKIWSGYLDHWKDQSVCGRILPQRDYKENLPIVIIWPNVPETETPFVELYYNERLVKYWASSLGHNAINVNGKIFNYSHLLNENEIISAEEYFFRPAVGEFAPSPNNSAFEILEDGRVYYDKFGRNFMRTIHVVRVEGLDTNHLSQVYCRELDVIHSTKPNPKNPKKYPDFNFFTRNCSTIIRDGLNEIGLKKIKGIFPLDLFINSAHHFLKTEGLGTRIYKKPQLKVPEAPPSAMTALLNFRNRLKQKQLPYEN</sequence>